<name>A0A5C3MM00_9AGAR</name>
<dbReference type="GO" id="GO:0008962">
    <property type="term" value="F:phosphatidylglycerophosphatase activity"/>
    <property type="evidence" value="ECO:0007669"/>
    <property type="project" value="InterPro"/>
</dbReference>
<sequence length="281" mass="31429">MPINIPGLLAPFQLLIHPRLVLPGLSVKDIRQIDFAALKRAGYRGAVFDKDNCLTIPYEDKLIPELQEAWDECRETFGKGNVLIVSNSAGTYLDAGGIQSESVTHHLQVPVLLHTSFKPAYSCISAIRTYFSSLHKPIRDDELIIVGDRIFTDVILANRIRLQHRKERTGFLGSVFSCAYEKEGTVSTEKESLLKAEGASKVIRLDRAGGPLAIWTTGVWKREAMAMRWMEKGIVNAVEKWSKPPGGEPLDTSRFVKRVLKEEPVKKPNVVEVLLARLRKG</sequence>
<gene>
    <name evidence="1" type="ORF">BDQ12DRAFT_594870</name>
</gene>
<dbReference type="EMBL" id="ML213590">
    <property type="protein sequence ID" value="TFK44958.1"/>
    <property type="molecule type" value="Genomic_DNA"/>
</dbReference>
<dbReference type="InterPro" id="IPR023214">
    <property type="entry name" value="HAD_sf"/>
</dbReference>
<reference evidence="1 2" key="1">
    <citation type="journal article" date="2019" name="Nat. Ecol. Evol.">
        <title>Megaphylogeny resolves global patterns of mushroom evolution.</title>
        <authorList>
            <person name="Varga T."/>
            <person name="Krizsan K."/>
            <person name="Foldi C."/>
            <person name="Dima B."/>
            <person name="Sanchez-Garcia M."/>
            <person name="Sanchez-Ramirez S."/>
            <person name="Szollosi G.J."/>
            <person name="Szarkandi J.G."/>
            <person name="Papp V."/>
            <person name="Albert L."/>
            <person name="Andreopoulos W."/>
            <person name="Angelini C."/>
            <person name="Antonin V."/>
            <person name="Barry K.W."/>
            <person name="Bougher N.L."/>
            <person name="Buchanan P."/>
            <person name="Buyck B."/>
            <person name="Bense V."/>
            <person name="Catcheside P."/>
            <person name="Chovatia M."/>
            <person name="Cooper J."/>
            <person name="Damon W."/>
            <person name="Desjardin D."/>
            <person name="Finy P."/>
            <person name="Geml J."/>
            <person name="Haridas S."/>
            <person name="Hughes K."/>
            <person name="Justo A."/>
            <person name="Karasinski D."/>
            <person name="Kautmanova I."/>
            <person name="Kiss B."/>
            <person name="Kocsube S."/>
            <person name="Kotiranta H."/>
            <person name="LaButti K.M."/>
            <person name="Lechner B.E."/>
            <person name="Liimatainen K."/>
            <person name="Lipzen A."/>
            <person name="Lukacs Z."/>
            <person name="Mihaltcheva S."/>
            <person name="Morgado L.N."/>
            <person name="Niskanen T."/>
            <person name="Noordeloos M.E."/>
            <person name="Ohm R.A."/>
            <person name="Ortiz-Santana B."/>
            <person name="Ovrebo C."/>
            <person name="Racz N."/>
            <person name="Riley R."/>
            <person name="Savchenko A."/>
            <person name="Shiryaev A."/>
            <person name="Soop K."/>
            <person name="Spirin V."/>
            <person name="Szebenyi C."/>
            <person name="Tomsovsky M."/>
            <person name="Tulloss R.E."/>
            <person name="Uehling J."/>
            <person name="Grigoriev I.V."/>
            <person name="Vagvolgyi C."/>
            <person name="Papp T."/>
            <person name="Martin F.M."/>
            <person name="Miettinen O."/>
            <person name="Hibbett D.S."/>
            <person name="Nagy L.G."/>
        </authorList>
    </citation>
    <scope>NUCLEOTIDE SEQUENCE [LARGE SCALE GENOMIC DNA]</scope>
    <source>
        <strain evidence="1 2">CBS 166.37</strain>
    </source>
</reference>
<dbReference type="AlphaFoldDB" id="A0A5C3MM00"/>
<dbReference type="InterPro" id="IPR036412">
    <property type="entry name" value="HAD-like_sf"/>
</dbReference>
<dbReference type="InterPro" id="IPR027706">
    <property type="entry name" value="PGP_Pase"/>
</dbReference>
<dbReference type="SUPFAM" id="SSF56784">
    <property type="entry name" value="HAD-like"/>
    <property type="match status" value="1"/>
</dbReference>
<dbReference type="Proteomes" id="UP000308652">
    <property type="component" value="Unassembled WGS sequence"/>
</dbReference>
<dbReference type="Pfam" id="PF09419">
    <property type="entry name" value="PGP_phosphatase"/>
    <property type="match status" value="1"/>
</dbReference>
<protein>
    <submittedName>
        <fullName evidence="1">Mitochondrial PGP phosphatase-domain-containing protein</fullName>
    </submittedName>
</protein>
<accession>A0A5C3MM00</accession>
<evidence type="ECO:0000313" key="1">
    <source>
        <dbReference type="EMBL" id="TFK44958.1"/>
    </source>
</evidence>
<keyword evidence="2" id="KW-1185">Reference proteome</keyword>
<dbReference type="OrthoDB" id="198652at2759"/>
<dbReference type="STRING" id="68775.A0A5C3MM00"/>
<proteinExistence type="predicted"/>
<dbReference type="Gene3D" id="3.40.50.1000">
    <property type="entry name" value="HAD superfamily/HAD-like"/>
    <property type="match status" value="1"/>
</dbReference>
<evidence type="ECO:0000313" key="2">
    <source>
        <dbReference type="Proteomes" id="UP000308652"/>
    </source>
</evidence>
<organism evidence="1 2">
    <name type="scientific">Crucibulum laeve</name>
    <dbReference type="NCBI Taxonomy" id="68775"/>
    <lineage>
        <taxon>Eukaryota</taxon>
        <taxon>Fungi</taxon>
        <taxon>Dikarya</taxon>
        <taxon>Basidiomycota</taxon>
        <taxon>Agaricomycotina</taxon>
        <taxon>Agaricomycetes</taxon>
        <taxon>Agaricomycetidae</taxon>
        <taxon>Agaricales</taxon>
        <taxon>Agaricineae</taxon>
        <taxon>Nidulariaceae</taxon>
        <taxon>Crucibulum</taxon>
    </lineage>
</organism>